<feature type="signal peptide" evidence="1">
    <location>
        <begin position="1"/>
        <end position="20"/>
    </location>
</feature>
<dbReference type="RefSeq" id="WP_332076665.1">
    <property type="nucleotide sequence ID" value="NZ_JAZHBM010000001.1"/>
</dbReference>
<keyword evidence="3" id="KW-1185">Reference proteome</keyword>
<gene>
    <name evidence="2" type="ORF">V3391_01525</name>
</gene>
<evidence type="ECO:0000256" key="1">
    <source>
        <dbReference type="SAM" id="SignalP"/>
    </source>
</evidence>
<comment type="caution">
    <text evidence="2">The sequence shown here is derived from an EMBL/GenBank/DDBJ whole genome shotgun (WGS) entry which is preliminary data.</text>
</comment>
<protein>
    <recommendedName>
        <fullName evidence="4">Secreted protein</fullName>
    </recommendedName>
</protein>
<sequence>MRLTPALALPLLFAATAAHAQSDREVAERAIETAAQVCPGHSNAATGPTVRAMPVGALRVLAKHGAVLCPDRRLEGDVAVVFSPDYGVFRWNPDVPASVQALPTVVGAITRSEAFPAETAVWNAEGEPLREQVVPMFEPRPNAPLNRFLHR</sequence>
<proteinExistence type="predicted"/>
<accession>A0ABU7WAK8</accession>
<evidence type="ECO:0000313" key="3">
    <source>
        <dbReference type="Proteomes" id="UP001358324"/>
    </source>
</evidence>
<evidence type="ECO:0008006" key="4">
    <source>
        <dbReference type="Google" id="ProtNLM"/>
    </source>
</evidence>
<feature type="chain" id="PRO_5046081689" description="Secreted protein" evidence="1">
    <location>
        <begin position="21"/>
        <end position="151"/>
    </location>
</feature>
<keyword evidence="1" id="KW-0732">Signal</keyword>
<dbReference type="EMBL" id="JAZHBM010000001">
    <property type="protein sequence ID" value="MEF3080898.1"/>
    <property type="molecule type" value="Genomic_DNA"/>
</dbReference>
<name>A0ABU7WAK8_9GAMM</name>
<organism evidence="2 3">
    <name type="scientific">Luteimonas flava</name>
    <dbReference type="NCBI Taxonomy" id="3115822"/>
    <lineage>
        <taxon>Bacteria</taxon>
        <taxon>Pseudomonadati</taxon>
        <taxon>Pseudomonadota</taxon>
        <taxon>Gammaproteobacteria</taxon>
        <taxon>Lysobacterales</taxon>
        <taxon>Lysobacteraceae</taxon>
        <taxon>Luteimonas</taxon>
    </lineage>
</organism>
<reference evidence="2 3" key="1">
    <citation type="submission" date="2024-01" db="EMBL/GenBank/DDBJ databases">
        <title>Novel species of the genus Luteimonas isolated from rivers.</title>
        <authorList>
            <person name="Lu H."/>
        </authorList>
    </citation>
    <scope>NUCLEOTIDE SEQUENCE [LARGE SCALE GENOMIC DNA]</scope>
    <source>
        <strain evidence="2 3">SMYT11W</strain>
    </source>
</reference>
<dbReference type="Proteomes" id="UP001358324">
    <property type="component" value="Unassembled WGS sequence"/>
</dbReference>
<evidence type="ECO:0000313" key="2">
    <source>
        <dbReference type="EMBL" id="MEF3080898.1"/>
    </source>
</evidence>